<dbReference type="Pfam" id="PF02365">
    <property type="entry name" value="NAM"/>
    <property type="match status" value="1"/>
</dbReference>
<evidence type="ECO:0000256" key="5">
    <source>
        <dbReference type="ARBA" id="ARBA00023242"/>
    </source>
</evidence>
<dbReference type="GO" id="GO:0003677">
    <property type="term" value="F:DNA binding"/>
    <property type="evidence" value="ECO:0007669"/>
    <property type="project" value="UniProtKB-KW"/>
</dbReference>
<keyword evidence="3" id="KW-0238">DNA-binding</keyword>
<protein>
    <submittedName>
        <fullName evidence="9">NAC domain-containing protein 53</fullName>
    </submittedName>
</protein>
<keyword evidence="10" id="KW-1185">Reference proteome</keyword>
<organism evidence="9 10">
    <name type="scientific">Abeliophyllum distichum</name>
    <dbReference type="NCBI Taxonomy" id="126358"/>
    <lineage>
        <taxon>Eukaryota</taxon>
        <taxon>Viridiplantae</taxon>
        <taxon>Streptophyta</taxon>
        <taxon>Embryophyta</taxon>
        <taxon>Tracheophyta</taxon>
        <taxon>Spermatophyta</taxon>
        <taxon>Magnoliopsida</taxon>
        <taxon>eudicotyledons</taxon>
        <taxon>Gunneridae</taxon>
        <taxon>Pentapetalae</taxon>
        <taxon>asterids</taxon>
        <taxon>lamiids</taxon>
        <taxon>Lamiales</taxon>
        <taxon>Oleaceae</taxon>
        <taxon>Forsythieae</taxon>
        <taxon>Abeliophyllum</taxon>
    </lineage>
</organism>
<dbReference type="PANTHER" id="PTHR31744:SF210">
    <property type="entry name" value="NAC DOMAIN-CONTAINING PROTEIN 86-LIKE"/>
    <property type="match status" value="1"/>
</dbReference>
<dbReference type="Gene3D" id="2.170.150.80">
    <property type="entry name" value="NAC domain"/>
    <property type="match status" value="1"/>
</dbReference>
<sequence length="558" mass="62126">MDSTPKKSSSALSSTMLAPGFRFHPTDEELVRYYLRRKVCGKSFRYDAISDIDIYKAEPWDLPSMSRLKTRDLEWYFFSVLDKKYGNGSKTNRATEKGYWKTTGKDRAVYHKSEIVGMKKTLVYHSGRAPKGLRTNWVMHEYRLVDLELERAGIVQDAFVLCRVFQKGGSGPMNGEKYGAPFVEEEWENDEVEMVPKEEAAEVVDFGDDAYLDGHDLEQILGTDIISDGAPLPLNFYSVEDGSNGKESTTVHAQKLLLGVPEDQCGPEQSDYQRLYDMPDSYDIDGKPVKHEYIGESSKTGNSEEVDYLLDEPWLDTFDNIQSGDGGFIETNDLSNPIGDDTSTFDMLEEYLTFFDAEDGNPQYFAYDPSKMAGNEDLVSDQAFLVQKNVNEATPQYTTSSGQLFNSNDDYDAESSSKKESAEDFQHPLIKQASRMLGGISAPPAFASEISPKDAALHLNSVSQSSSLAHITAGMIQLRNLTMAGNGADNSFGKHGNFNIVLSFGVSQGYDGSASLETSVILPGKTISAISRGWFCFIFLWVLIFSMSFKIGTYICAR</sequence>
<gene>
    <name evidence="9" type="ORF">Adt_00775</name>
</gene>
<keyword evidence="5" id="KW-0539">Nucleus</keyword>
<dbReference type="SUPFAM" id="SSF101941">
    <property type="entry name" value="NAC domain"/>
    <property type="match status" value="1"/>
</dbReference>
<dbReference type="Proteomes" id="UP001604336">
    <property type="component" value="Unassembled WGS sequence"/>
</dbReference>
<evidence type="ECO:0000259" key="8">
    <source>
        <dbReference type="PROSITE" id="PS51005"/>
    </source>
</evidence>
<dbReference type="InterPro" id="IPR003441">
    <property type="entry name" value="NAC-dom"/>
</dbReference>
<dbReference type="PROSITE" id="PS51005">
    <property type="entry name" value="NAC"/>
    <property type="match status" value="1"/>
</dbReference>
<feature type="domain" description="NAC" evidence="8">
    <location>
        <begin position="17"/>
        <end position="167"/>
    </location>
</feature>
<feature type="compositionally biased region" description="Polar residues" evidence="6">
    <location>
        <begin position="397"/>
        <end position="408"/>
    </location>
</feature>
<reference evidence="10" key="1">
    <citation type="submission" date="2024-07" db="EMBL/GenBank/DDBJ databases">
        <title>Two chromosome-level genome assemblies of Korean endemic species Abeliophyllum distichum and Forsythia ovata (Oleaceae).</title>
        <authorList>
            <person name="Jang H."/>
        </authorList>
    </citation>
    <scope>NUCLEOTIDE SEQUENCE [LARGE SCALE GENOMIC DNA]</scope>
</reference>
<keyword evidence="4" id="KW-0804">Transcription</keyword>
<evidence type="ECO:0000256" key="2">
    <source>
        <dbReference type="ARBA" id="ARBA00023015"/>
    </source>
</evidence>
<keyword evidence="7" id="KW-0472">Membrane</keyword>
<dbReference type="FunFam" id="2.170.150.80:FF:000002">
    <property type="entry name" value="Nac domain-containing protein 86"/>
    <property type="match status" value="1"/>
</dbReference>
<evidence type="ECO:0000256" key="4">
    <source>
        <dbReference type="ARBA" id="ARBA00023163"/>
    </source>
</evidence>
<feature type="transmembrane region" description="Helical" evidence="7">
    <location>
        <begin position="532"/>
        <end position="557"/>
    </location>
</feature>
<evidence type="ECO:0000256" key="7">
    <source>
        <dbReference type="SAM" id="Phobius"/>
    </source>
</evidence>
<evidence type="ECO:0000313" key="9">
    <source>
        <dbReference type="EMBL" id="KAL2539797.1"/>
    </source>
</evidence>
<keyword evidence="7" id="KW-0812">Transmembrane</keyword>
<dbReference type="EMBL" id="JBFOLK010000001">
    <property type="protein sequence ID" value="KAL2539797.1"/>
    <property type="molecule type" value="Genomic_DNA"/>
</dbReference>
<keyword evidence="7" id="KW-1133">Transmembrane helix</keyword>
<evidence type="ECO:0000256" key="1">
    <source>
        <dbReference type="ARBA" id="ARBA00004123"/>
    </source>
</evidence>
<feature type="region of interest" description="Disordered" evidence="6">
    <location>
        <begin position="397"/>
        <end position="423"/>
    </location>
</feature>
<dbReference type="AlphaFoldDB" id="A0ABD1VRC0"/>
<accession>A0ABD1VRC0</accession>
<keyword evidence="2" id="KW-0805">Transcription regulation</keyword>
<comment type="caution">
    <text evidence="9">The sequence shown here is derived from an EMBL/GenBank/DDBJ whole genome shotgun (WGS) entry which is preliminary data.</text>
</comment>
<evidence type="ECO:0000256" key="6">
    <source>
        <dbReference type="SAM" id="MobiDB-lite"/>
    </source>
</evidence>
<comment type="subcellular location">
    <subcellularLocation>
        <location evidence="1">Nucleus</location>
    </subcellularLocation>
</comment>
<dbReference type="GO" id="GO:0005634">
    <property type="term" value="C:nucleus"/>
    <property type="evidence" value="ECO:0007669"/>
    <property type="project" value="UniProtKB-SubCell"/>
</dbReference>
<evidence type="ECO:0000256" key="3">
    <source>
        <dbReference type="ARBA" id="ARBA00023125"/>
    </source>
</evidence>
<dbReference type="InterPro" id="IPR036093">
    <property type="entry name" value="NAC_dom_sf"/>
</dbReference>
<proteinExistence type="predicted"/>
<name>A0ABD1VRC0_9LAMI</name>
<dbReference type="PANTHER" id="PTHR31744">
    <property type="entry name" value="PROTEIN CUP-SHAPED COTYLEDON 2-RELATED"/>
    <property type="match status" value="1"/>
</dbReference>
<evidence type="ECO:0000313" key="10">
    <source>
        <dbReference type="Proteomes" id="UP001604336"/>
    </source>
</evidence>